<dbReference type="PANTHER" id="PTHR42921:SF1">
    <property type="entry name" value="ACETOACETYL-COA SYNTHETASE"/>
    <property type="match status" value="1"/>
</dbReference>
<dbReference type="PROSITE" id="PS00455">
    <property type="entry name" value="AMP_BINDING"/>
    <property type="match status" value="1"/>
</dbReference>
<feature type="domain" description="AMP-dependent synthetase/ligase" evidence="1">
    <location>
        <begin position="31"/>
        <end position="72"/>
    </location>
</feature>
<evidence type="ECO:0000313" key="2">
    <source>
        <dbReference type="EMBL" id="GAH15268.1"/>
    </source>
</evidence>
<dbReference type="SUPFAM" id="SSF56801">
    <property type="entry name" value="Acetyl-CoA synthetase-like"/>
    <property type="match status" value="1"/>
</dbReference>
<dbReference type="InterPro" id="IPR042099">
    <property type="entry name" value="ANL_N_sf"/>
</dbReference>
<dbReference type="GO" id="GO:0030729">
    <property type="term" value="F:acetoacetate-CoA ligase activity"/>
    <property type="evidence" value="ECO:0007669"/>
    <property type="project" value="TreeGrafter"/>
</dbReference>
<organism evidence="2">
    <name type="scientific">marine sediment metagenome</name>
    <dbReference type="NCBI Taxonomy" id="412755"/>
    <lineage>
        <taxon>unclassified sequences</taxon>
        <taxon>metagenomes</taxon>
        <taxon>ecological metagenomes</taxon>
    </lineage>
</organism>
<dbReference type="AlphaFoldDB" id="X1F380"/>
<dbReference type="PANTHER" id="PTHR42921">
    <property type="entry name" value="ACETOACETYL-COA SYNTHETASE"/>
    <property type="match status" value="1"/>
</dbReference>
<gene>
    <name evidence="2" type="ORF">S01H4_60287</name>
</gene>
<name>X1F380_9ZZZZ</name>
<dbReference type="EMBL" id="BART01035520">
    <property type="protein sequence ID" value="GAH15268.1"/>
    <property type="molecule type" value="Genomic_DNA"/>
</dbReference>
<proteinExistence type="predicted"/>
<protein>
    <recommendedName>
        <fullName evidence="1">AMP-dependent synthetase/ligase domain-containing protein</fullName>
    </recommendedName>
</protein>
<dbReference type="InterPro" id="IPR020845">
    <property type="entry name" value="AMP-binding_CS"/>
</dbReference>
<reference evidence="2" key="1">
    <citation type="journal article" date="2014" name="Front. Microbiol.">
        <title>High frequency of phylogenetically diverse reductive dehalogenase-homologous genes in deep subseafloor sedimentary metagenomes.</title>
        <authorList>
            <person name="Kawai M."/>
            <person name="Futagami T."/>
            <person name="Toyoda A."/>
            <person name="Takaki Y."/>
            <person name="Nishi S."/>
            <person name="Hori S."/>
            <person name="Arai W."/>
            <person name="Tsubouchi T."/>
            <person name="Morono Y."/>
            <person name="Uchiyama I."/>
            <person name="Ito T."/>
            <person name="Fujiyama A."/>
            <person name="Inagaki F."/>
            <person name="Takami H."/>
        </authorList>
    </citation>
    <scope>NUCLEOTIDE SEQUENCE</scope>
    <source>
        <strain evidence="2">Expedition CK06-06</strain>
    </source>
</reference>
<dbReference type="Pfam" id="PF00501">
    <property type="entry name" value="AMP-binding"/>
    <property type="match status" value="1"/>
</dbReference>
<dbReference type="InterPro" id="IPR000873">
    <property type="entry name" value="AMP-dep_synth/lig_dom"/>
</dbReference>
<dbReference type="Gene3D" id="3.40.50.12780">
    <property type="entry name" value="N-terminal domain of ligase-like"/>
    <property type="match status" value="1"/>
</dbReference>
<accession>X1F380</accession>
<sequence>VVSYISDGKCDVSGIPKAVNWEDFISKDDDPPLDFEQLPFDHPLYVMFSSGTTGKPKCMVQSSGGVLLNHLKELILSTDVKRSDVLNYITASERPQNVIPPVSLCITI</sequence>
<comment type="caution">
    <text evidence="2">The sequence shown here is derived from an EMBL/GenBank/DDBJ whole genome shotgun (WGS) entry which is preliminary data.</text>
</comment>
<evidence type="ECO:0000259" key="1">
    <source>
        <dbReference type="Pfam" id="PF00501"/>
    </source>
</evidence>
<feature type="non-terminal residue" evidence="2">
    <location>
        <position position="1"/>
    </location>
</feature>